<name>A0A0B6YL97_9EUPU</name>
<evidence type="ECO:0000313" key="1">
    <source>
        <dbReference type="EMBL" id="CEK56566.1"/>
    </source>
</evidence>
<reference evidence="1" key="1">
    <citation type="submission" date="2014-12" db="EMBL/GenBank/DDBJ databases">
        <title>Insight into the proteome of Arion vulgaris.</title>
        <authorList>
            <person name="Aradska J."/>
            <person name="Bulat T."/>
            <person name="Smidak R."/>
            <person name="Sarate P."/>
            <person name="Gangsoo J."/>
            <person name="Sialana F."/>
            <person name="Bilban M."/>
            <person name="Lubec G."/>
        </authorList>
    </citation>
    <scope>NUCLEOTIDE SEQUENCE</scope>
    <source>
        <tissue evidence="1">Skin</tissue>
    </source>
</reference>
<feature type="non-terminal residue" evidence="1">
    <location>
        <position position="88"/>
    </location>
</feature>
<accession>A0A0B6YL97</accession>
<protein>
    <submittedName>
        <fullName evidence="1">Uncharacterized protein</fullName>
    </submittedName>
</protein>
<proteinExistence type="predicted"/>
<dbReference type="PANTHER" id="PTHR11905:SF159">
    <property type="entry name" value="ADAM METALLOPROTEASE"/>
    <property type="match status" value="1"/>
</dbReference>
<dbReference type="GO" id="GO:0006509">
    <property type="term" value="P:membrane protein ectodomain proteolysis"/>
    <property type="evidence" value="ECO:0007669"/>
    <property type="project" value="TreeGrafter"/>
</dbReference>
<dbReference type="EMBL" id="HACG01009701">
    <property type="protein sequence ID" value="CEK56566.1"/>
    <property type="molecule type" value="Transcribed_RNA"/>
</dbReference>
<feature type="non-terminal residue" evidence="1">
    <location>
        <position position="1"/>
    </location>
</feature>
<dbReference type="AlphaFoldDB" id="A0A0B6YL97"/>
<organism evidence="1">
    <name type="scientific">Arion vulgaris</name>
    <dbReference type="NCBI Taxonomy" id="1028688"/>
    <lineage>
        <taxon>Eukaryota</taxon>
        <taxon>Metazoa</taxon>
        <taxon>Spiralia</taxon>
        <taxon>Lophotrochozoa</taxon>
        <taxon>Mollusca</taxon>
        <taxon>Gastropoda</taxon>
        <taxon>Heterobranchia</taxon>
        <taxon>Euthyneura</taxon>
        <taxon>Panpulmonata</taxon>
        <taxon>Eupulmonata</taxon>
        <taxon>Stylommatophora</taxon>
        <taxon>Helicina</taxon>
        <taxon>Arionoidea</taxon>
        <taxon>Arionidae</taxon>
        <taxon>Arion</taxon>
    </lineage>
</organism>
<gene>
    <name evidence="1" type="primary">ORF27956</name>
</gene>
<dbReference type="PANTHER" id="PTHR11905">
    <property type="entry name" value="ADAM A DISINTEGRIN AND METALLOPROTEASE DOMAIN"/>
    <property type="match status" value="1"/>
</dbReference>
<sequence>TETNHISHIKNNCYYHGRLRFHPESEAALSTCDGLRGYITDRQDTYHIEPFSGNVYRVYRNKDQRRLPFKCGTEGHDPRLHSHQFVIG</sequence>